<feature type="region of interest" description="Disordered" evidence="1">
    <location>
        <begin position="174"/>
        <end position="249"/>
    </location>
</feature>
<protein>
    <submittedName>
        <fullName evidence="2">Uncharacterized metal-dependent hydrolase YcfH</fullName>
    </submittedName>
</protein>
<keyword evidence="2" id="KW-0378">Hydrolase</keyword>
<evidence type="ECO:0000256" key="1">
    <source>
        <dbReference type="SAM" id="MobiDB-lite"/>
    </source>
</evidence>
<dbReference type="GO" id="GO:0016787">
    <property type="term" value="F:hydrolase activity"/>
    <property type="evidence" value="ECO:0007669"/>
    <property type="project" value="UniProtKB-KW"/>
</dbReference>
<feature type="compositionally biased region" description="Basic residues" evidence="1">
    <location>
        <begin position="127"/>
        <end position="143"/>
    </location>
</feature>
<organism evidence="2">
    <name type="scientific">uncultured Solirubrobacteraceae bacterium</name>
    <dbReference type="NCBI Taxonomy" id="1162706"/>
    <lineage>
        <taxon>Bacteria</taxon>
        <taxon>Bacillati</taxon>
        <taxon>Actinomycetota</taxon>
        <taxon>Thermoleophilia</taxon>
        <taxon>Solirubrobacterales</taxon>
        <taxon>Solirubrobacteraceae</taxon>
        <taxon>environmental samples</taxon>
    </lineage>
</organism>
<feature type="non-terminal residue" evidence="2">
    <location>
        <position position="249"/>
    </location>
</feature>
<dbReference type="EMBL" id="CADCVR010000096">
    <property type="protein sequence ID" value="CAA9517525.1"/>
    <property type="molecule type" value="Genomic_DNA"/>
</dbReference>
<evidence type="ECO:0000313" key="2">
    <source>
        <dbReference type="EMBL" id="CAA9517525.1"/>
    </source>
</evidence>
<feature type="non-terminal residue" evidence="2">
    <location>
        <position position="1"/>
    </location>
</feature>
<accession>A0A6J4T9A5</accession>
<feature type="compositionally biased region" description="Basic residues" evidence="1">
    <location>
        <begin position="180"/>
        <end position="197"/>
    </location>
</feature>
<feature type="region of interest" description="Disordered" evidence="1">
    <location>
        <begin position="1"/>
        <end position="143"/>
    </location>
</feature>
<name>A0A6J4T9A5_9ACTN</name>
<reference evidence="2" key="1">
    <citation type="submission" date="2020-02" db="EMBL/GenBank/DDBJ databases">
        <authorList>
            <person name="Meier V. D."/>
        </authorList>
    </citation>
    <scope>NUCLEOTIDE SEQUENCE</scope>
    <source>
        <strain evidence="2">AVDCRST_MAG53</strain>
    </source>
</reference>
<sequence>DRRPHAPGLLRPARRRARGGGPGGRGDEDPDRRHRRAIEPQRAGGGRRVRRGVGSGRAAPEQRSGLRRRRARGSPRPRGAPTLRRDRRDRPGLLPRRRAAGGADARVPRAGRTRARGRQAAGDPHPCRGRRHDHAAQGPRRRRARAAALLLDGRPGRRVRPGGLVVLVRRERHLSEERRPGRRRPARARRPAARRDRRAVPHAAGCAQAPERPGLRRSHGALRRGGAPGRVRGARGAGGGQRRGALRLV</sequence>
<gene>
    <name evidence="2" type="ORF">AVDCRST_MAG53-3292</name>
</gene>
<proteinExistence type="predicted"/>
<feature type="compositionally biased region" description="Basic residues" evidence="1">
    <location>
        <begin position="65"/>
        <end position="75"/>
    </location>
</feature>
<feature type="compositionally biased region" description="Low complexity" evidence="1">
    <location>
        <begin position="1"/>
        <end position="11"/>
    </location>
</feature>
<dbReference type="AlphaFoldDB" id="A0A6J4T9A5"/>